<organism evidence="1 2">
    <name type="scientific">Funneliformis geosporum</name>
    <dbReference type="NCBI Taxonomy" id="1117311"/>
    <lineage>
        <taxon>Eukaryota</taxon>
        <taxon>Fungi</taxon>
        <taxon>Fungi incertae sedis</taxon>
        <taxon>Mucoromycota</taxon>
        <taxon>Glomeromycotina</taxon>
        <taxon>Glomeromycetes</taxon>
        <taxon>Glomerales</taxon>
        <taxon>Glomeraceae</taxon>
        <taxon>Funneliformis</taxon>
    </lineage>
</organism>
<comment type="caution">
    <text evidence="1">The sequence shown here is derived from an EMBL/GenBank/DDBJ whole genome shotgun (WGS) entry which is preliminary data.</text>
</comment>
<evidence type="ECO:0000313" key="2">
    <source>
        <dbReference type="Proteomes" id="UP001153678"/>
    </source>
</evidence>
<keyword evidence="2" id="KW-1185">Reference proteome</keyword>
<proteinExistence type="predicted"/>
<sequence>FEYCIFAIYLYKVRADCRIRGTIQNEPNNHTLRPGRENILHKVHPILIIPIWEMSGTLSTRLRVENFLMLKWTSEVLDVLTKEEKKDCRHNYAESVPFEVIRGNPQPLRKRVEPVVLYTRTLPRLTQEGLIAKLKILDKSRIATFIDFKVLDSDPKELIYHITCVASNFMATWDSLEKAHKYSINGVVREYIRKSQCMKNRYGSIIMTLVYIMLSKNKTTCIPESIEGHTTNLYEEIKKIPEWEIDKYIGKQLIRNISAYREIPMTDLEDTAGMTIEEQDEELGDLIAIDENELDLDYISLLQVKVENPNIVDFISKDFDDIIERLNKLGRELSIGSHTHSYVTGLQRLKFVIHIKII</sequence>
<evidence type="ECO:0000313" key="1">
    <source>
        <dbReference type="EMBL" id="CAI2191078.1"/>
    </source>
</evidence>
<dbReference type="OrthoDB" id="2419059at2759"/>
<dbReference type="Proteomes" id="UP001153678">
    <property type="component" value="Unassembled WGS sequence"/>
</dbReference>
<feature type="non-terminal residue" evidence="1">
    <location>
        <position position="1"/>
    </location>
</feature>
<dbReference type="AlphaFoldDB" id="A0A9W4T3E2"/>
<reference evidence="1" key="1">
    <citation type="submission" date="2022-08" db="EMBL/GenBank/DDBJ databases">
        <authorList>
            <person name="Kallberg Y."/>
            <person name="Tangrot J."/>
            <person name="Rosling A."/>
        </authorList>
    </citation>
    <scope>NUCLEOTIDE SEQUENCE</scope>
    <source>
        <strain evidence="1">Wild A</strain>
    </source>
</reference>
<dbReference type="EMBL" id="CAMKVN010007084">
    <property type="protein sequence ID" value="CAI2191078.1"/>
    <property type="molecule type" value="Genomic_DNA"/>
</dbReference>
<protein>
    <submittedName>
        <fullName evidence="1">17645_t:CDS:1</fullName>
    </submittedName>
</protein>
<gene>
    <name evidence="1" type="ORF">FWILDA_LOCUS14896</name>
</gene>
<accession>A0A9W4T3E2</accession>
<name>A0A9W4T3E2_9GLOM</name>